<evidence type="ECO:0000256" key="7">
    <source>
        <dbReference type="SAM" id="MobiDB-lite"/>
    </source>
</evidence>
<accession>A0A4T0X1M9</accession>
<name>A0A4T0X1M9_9ASCO</name>
<keyword evidence="3" id="KW-0963">Cytoplasm</keyword>
<comment type="subcellular location">
    <subcellularLocation>
        <location evidence="1">Cytoplasm</location>
    </subcellularLocation>
</comment>
<comment type="caution">
    <text evidence="10">The sequence shown here is derived from an EMBL/GenBank/DDBJ whole genome shotgun (WGS) entry which is preliminary data.</text>
</comment>
<feature type="compositionally biased region" description="Low complexity" evidence="7">
    <location>
        <begin position="1005"/>
        <end position="1029"/>
    </location>
</feature>
<evidence type="ECO:0000256" key="3">
    <source>
        <dbReference type="ARBA" id="ARBA00022490"/>
    </source>
</evidence>
<evidence type="ECO:0000256" key="2">
    <source>
        <dbReference type="ARBA" id="ARBA00008318"/>
    </source>
</evidence>
<organism evidence="10 11">
    <name type="scientific">Pichia inconspicua</name>
    <dbReference type="NCBI Taxonomy" id="52247"/>
    <lineage>
        <taxon>Eukaryota</taxon>
        <taxon>Fungi</taxon>
        <taxon>Dikarya</taxon>
        <taxon>Ascomycota</taxon>
        <taxon>Saccharomycotina</taxon>
        <taxon>Pichiomycetes</taxon>
        <taxon>Pichiales</taxon>
        <taxon>Pichiaceae</taxon>
        <taxon>Pichia</taxon>
    </lineage>
</organism>
<feature type="coiled-coil region" evidence="6">
    <location>
        <begin position="233"/>
        <end position="260"/>
    </location>
</feature>
<evidence type="ECO:0000259" key="9">
    <source>
        <dbReference type="Pfam" id="PF11923"/>
    </source>
</evidence>
<dbReference type="GO" id="GO:0005737">
    <property type="term" value="C:cytoplasm"/>
    <property type="evidence" value="ECO:0007669"/>
    <property type="project" value="UniProtKB-SubCell"/>
</dbReference>
<dbReference type="Gene3D" id="2.30.310.10">
    <property type="entry name" value="ibrinogen binding protein from staphylococcus aureus domain"/>
    <property type="match status" value="1"/>
</dbReference>
<sequence length="1029" mass="118461">MKQRISSLDLKLIISELETTIKGYRLQNIYNLVSNNRSFLLKFQVPDSKYSLVLESGFKVYLTEFQRPTLPEPNNFTAKLRKHLKTKRLTNIKQVGDDRIAVLEFSDGFYYLVFEFFSAGNIILLDSDLKIMTLFRFVDPDTVPEGQYQIGSVYSMFNKSLFENDSQVVHNEVFDKQTVLKWIEDTKQQEREKKKVLSIEKLCFQHTAYISSDLLHITMLDNNIEPKTTCLELLQDEQLLERTEIALNDAQSRYKALLDIPVGEVEGFIISNKNPLFDEESGPSPENLEYIYNEFHPYNPVHKVKEGVKVESFIGYNKTVDHFFTTIEMSKVSLSRQNQQANIQKRLQFVKDEHAKKIEALDTVQELNFKKGYLINVYNNQIEECKEAVQKLLDQKMDWKNIEKLIKIEQTRGNEIAKMIKSLNLIKNEITITLVDIDENDNNEEDGDENDETDDSEWSSDESDSDDNSHSQTSSKDKSLKNSERKLDTVDVVIDITQSAFSNSTRYFDAKKIAKEKQDKTAKSAALAIKSSEQKIYHDLKKLEKEAKQNVEFKQLRPKFWFEKFFWFITSEGYLCIAGRDDSQIDSIYYRYFDNETDYLVSNDLEGALKVFIKNPYKNKDLPPSTLLQAGIFSLTTTKAWENKQVISPWFVSGKEVSKKDYDGSILPSGMLNVSREKTYLPPCQMVMGAGLLWLSDHDTLIKYRTNRLKRDEELELSTLDKSLGYANKVQELKSMLTKLQEDEEKAKVAIGEADKEKDDITPENEDIVDNSDMESERDNIQGIAPPTPNQQPKLKIRGKKKKLKKIKEKYGEQDDEERRLRMAVLGTLKQVESQNIVDNSINKETSERVSAAIKKQRKRQQQINQITKLIEDLEKKNDDIDVTETDTDAIELSNMVNDVENYHLNIAGLLPSPNKTDKVTDCIPVFAPWNALNKYAYKVKLQPGNLKKGKTVNDVIENLKRITTELKSENVDWYDNENFVELINPQEFLLSLTASKFKVGSGLGNSKNNKPRGGNNKSKGGNSKSKKK</sequence>
<feature type="domain" description="NFACT protein C-terminal" evidence="9">
    <location>
        <begin position="903"/>
        <end position="1000"/>
    </location>
</feature>
<dbReference type="GO" id="GO:0043023">
    <property type="term" value="F:ribosomal large subunit binding"/>
    <property type="evidence" value="ECO:0007669"/>
    <property type="project" value="TreeGrafter"/>
</dbReference>
<reference evidence="10 11" key="1">
    <citation type="journal article" date="2019" name="Front. Genet.">
        <title>Whole-Genome Sequencing of the Opportunistic Yeast Pathogen Candida inconspicua Uncovers Its Hybrid Origin.</title>
        <authorList>
            <person name="Mixao V."/>
            <person name="Hansen A.P."/>
            <person name="Saus E."/>
            <person name="Boekhout T."/>
            <person name="Lass-Florl C."/>
            <person name="Gabaldon T."/>
        </authorList>
    </citation>
    <scope>NUCLEOTIDE SEQUENCE [LARGE SCALE GENOMIC DNA]</scope>
    <source>
        <strain evidence="10 11">CBS 180</strain>
    </source>
</reference>
<evidence type="ECO:0000259" key="8">
    <source>
        <dbReference type="Pfam" id="PF05670"/>
    </source>
</evidence>
<evidence type="ECO:0000256" key="1">
    <source>
        <dbReference type="ARBA" id="ARBA00004496"/>
    </source>
</evidence>
<protein>
    <recommendedName>
        <fullName evidence="5">Ribosome quality control complex subunit 2</fullName>
    </recommendedName>
</protein>
<evidence type="ECO:0000313" key="11">
    <source>
        <dbReference type="Proteomes" id="UP000307173"/>
    </source>
</evidence>
<dbReference type="AlphaFoldDB" id="A0A4T0X1M9"/>
<dbReference type="InterPro" id="IPR051608">
    <property type="entry name" value="RQC_Subunit_NEMF"/>
</dbReference>
<dbReference type="GO" id="GO:0000049">
    <property type="term" value="F:tRNA binding"/>
    <property type="evidence" value="ECO:0007669"/>
    <property type="project" value="TreeGrafter"/>
</dbReference>
<dbReference type="PANTHER" id="PTHR15239">
    <property type="entry name" value="NUCLEAR EXPORT MEDIATOR FACTOR NEMF"/>
    <property type="match status" value="1"/>
</dbReference>
<dbReference type="FunFam" id="2.30.310.10:FF:000003">
    <property type="entry name" value="Zinc knuckle domain containing protein"/>
    <property type="match status" value="1"/>
</dbReference>
<feature type="domain" description="NFACT RNA-binding" evidence="8">
    <location>
        <begin position="564"/>
        <end position="674"/>
    </location>
</feature>
<gene>
    <name evidence="10" type="ORF">CANINC_002414</name>
</gene>
<dbReference type="GO" id="GO:1990112">
    <property type="term" value="C:RQC complex"/>
    <property type="evidence" value="ECO:0007669"/>
    <property type="project" value="TreeGrafter"/>
</dbReference>
<evidence type="ECO:0000313" key="10">
    <source>
        <dbReference type="EMBL" id="TID28541.1"/>
    </source>
</evidence>
<dbReference type="Pfam" id="PF05670">
    <property type="entry name" value="NFACT-R_1"/>
    <property type="match status" value="1"/>
</dbReference>
<dbReference type="Proteomes" id="UP000307173">
    <property type="component" value="Unassembled WGS sequence"/>
</dbReference>
<dbReference type="Pfam" id="PF05833">
    <property type="entry name" value="NFACT_N"/>
    <property type="match status" value="1"/>
</dbReference>
<dbReference type="InterPro" id="IPR008532">
    <property type="entry name" value="NFACT_RNA-bd"/>
</dbReference>
<keyword evidence="11" id="KW-1185">Reference proteome</keyword>
<dbReference type="PANTHER" id="PTHR15239:SF6">
    <property type="entry name" value="RIBOSOME QUALITY CONTROL COMPLEX SUBUNIT NEMF"/>
    <property type="match status" value="1"/>
</dbReference>
<dbReference type="EMBL" id="SELW01000391">
    <property type="protein sequence ID" value="TID28541.1"/>
    <property type="molecule type" value="Genomic_DNA"/>
</dbReference>
<proteinExistence type="inferred from homology"/>
<feature type="coiled-coil region" evidence="6">
    <location>
        <begin position="857"/>
        <end position="887"/>
    </location>
</feature>
<evidence type="ECO:0000256" key="4">
    <source>
        <dbReference type="ARBA" id="ARBA00023054"/>
    </source>
</evidence>
<feature type="region of interest" description="Disordered" evidence="7">
    <location>
        <begin position="1001"/>
        <end position="1029"/>
    </location>
</feature>
<feature type="coiled-coil region" evidence="6">
    <location>
        <begin position="726"/>
        <end position="757"/>
    </location>
</feature>
<feature type="coiled-coil region" evidence="6">
    <location>
        <begin position="375"/>
        <end position="402"/>
    </location>
</feature>
<evidence type="ECO:0000256" key="5">
    <source>
        <dbReference type="ARBA" id="ARBA00070414"/>
    </source>
</evidence>
<dbReference type="STRING" id="52247.A0A4T0X1M9"/>
<feature type="region of interest" description="Disordered" evidence="7">
    <location>
        <begin position="437"/>
        <end position="482"/>
    </location>
</feature>
<dbReference type="OrthoDB" id="207084at2759"/>
<comment type="similarity">
    <text evidence="2">Belongs to the NEMF family.</text>
</comment>
<keyword evidence="4 6" id="KW-0175">Coiled coil</keyword>
<dbReference type="GO" id="GO:1990116">
    <property type="term" value="P:ribosome-associated ubiquitin-dependent protein catabolic process"/>
    <property type="evidence" value="ECO:0007669"/>
    <property type="project" value="TreeGrafter"/>
</dbReference>
<dbReference type="InterPro" id="IPR021846">
    <property type="entry name" value="NFACT-C"/>
</dbReference>
<dbReference type="GO" id="GO:0072344">
    <property type="term" value="P:rescue of stalled ribosome"/>
    <property type="evidence" value="ECO:0007669"/>
    <property type="project" value="TreeGrafter"/>
</dbReference>
<dbReference type="Pfam" id="PF11923">
    <property type="entry name" value="NFACT-C"/>
    <property type="match status" value="1"/>
</dbReference>
<feature type="compositionally biased region" description="Acidic residues" evidence="7">
    <location>
        <begin position="437"/>
        <end position="466"/>
    </location>
</feature>
<evidence type="ECO:0000256" key="6">
    <source>
        <dbReference type="SAM" id="Coils"/>
    </source>
</evidence>